<keyword evidence="1" id="KW-1133">Transmembrane helix</keyword>
<protein>
    <recommendedName>
        <fullName evidence="4">DUF4233 domain-containing protein</fullName>
    </recommendedName>
</protein>
<name>A0A852ZXX2_9ACTN</name>
<feature type="transmembrane region" description="Helical" evidence="1">
    <location>
        <begin position="32"/>
        <end position="52"/>
    </location>
</feature>
<keyword evidence="1" id="KW-0812">Transmembrane</keyword>
<feature type="transmembrane region" description="Helical" evidence="1">
    <location>
        <begin position="7"/>
        <end position="26"/>
    </location>
</feature>
<sequence>MRTLCSSTLIGEAMVIGFAALVASRLTDIPGATLWLVTGVAMVLCVALCGALDRAWAVPVGWGLQAALVAAGFVVPMMFLVGALFAVIWWLAVHYGRKVDVIRAQRAAA</sequence>
<reference evidence="2 3" key="1">
    <citation type="submission" date="2020-07" db="EMBL/GenBank/DDBJ databases">
        <title>Sequencing the genomes of 1000 actinobacteria strains.</title>
        <authorList>
            <person name="Klenk H.-P."/>
        </authorList>
    </citation>
    <scope>NUCLEOTIDE SEQUENCE [LARGE SCALE GENOMIC DNA]</scope>
    <source>
        <strain evidence="2 3">DSM 42178</strain>
    </source>
</reference>
<evidence type="ECO:0000313" key="2">
    <source>
        <dbReference type="EMBL" id="NYI06627.1"/>
    </source>
</evidence>
<dbReference type="InterPro" id="IPR025327">
    <property type="entry name" value="DUF4233"/>
</dbReference>
<proteinExistence type="predicted"/>
<dbReference type="Pfam" id="PF14017">
    <property type="entry name" value="DUF4233"/>
    <property type="match status" value="1"/>
</dbReference>
<evidence type="ECO:0008006" key="4">
    <source>
        <dbReference type="Google" id="ProtNLM"/>
    </source>
</evidence>
<organism evidence="2 3">
    <name type="scientific">Allostreptomyces psammosilenae</name>
    <dbReference type="NCBI Taxonomy" id="1892865"/>
    <lineage>
        <taxon>Bacteria</taxon>
        <taxon>Bacillati</taxon>
        <taxon>Actinomycetota</taxon>
        <taxon>Actinomycetes</taxon>
        <taxon>Kitasatosporales</taxon>
        <taxon>Streptomycetaceae</taxon>
        <taxon>Allostreptomyces</taxon>
    </lineage>
</organism>
<evidence type="ECO:0000256" key="1">
    <source>
        <dbReference type="SAM" id="Phobius"/>
    </source>
</evidence>
<feature type="transmembrane region" description="Helical" evidence="1">
    <location>
        <begin position="64"/>
        <end position="92"/>
    </location>
</feature>
<keyword evidence="3" id="KW-1185">Reference proteome</keyword>
<evidence type="ECO:0000313" key="3">
    <source>
        <dbReference type="Proteomes" id="UP000567795"/>
    </source>
</evidence>
<comment type="caution">
    <text evidence="2">The sequence shown here is derived from an EMBL/GenBank/DDBJ whole genome shotgun (WGS) entry which is preliminary data.</text>
</comment>
<dbReference type="AlphaFoldDB" id="A0A852ZXX2"/>
<dbReference type="Proteomes" id="UP000567795">
    <property type="component" value="Unassembled WGS sequence"/>
</dbReference>
<accession>A0A852ZXX2</accession>
<keyword evidence="1" id="KW-0472">Membrane</keyword>
<gene>
    <name evidence="2" type="ORF">FHU37_003570</name>
</gene>
<dbReference type="RefSeq" id="WP_179815181.1">
    <property type="nucleotide sequence ID" value="NZ_JACBZD010000001.1"/>
</dbReference>
<dbReference type="EMBL" id="JACBZD010000001">
    <property type="protein sequence ID" value="NYI06627.1"/>
    <property type="molecule type" value="Genomic_DNA"/>
</dbReference>